<dbReference type="EMBL" id="JAKVIN010000001">
    <property type="protein sequence ID" value="MCJ8148283.1"/>
    <property type="molecule type" value="Genomic_DNA"/>
</dbReference>
<keyword evidence="2" id="KW-1185">Reference proteome</keyword>
<accession>A0ABT0CI44</accession>
<gene>
    <name evidence="1" type="ORF">MKI86_03950</name>
</gene>
<name>A0ABT0CI44_9HYPH</name>
<reference evidence="1 2" key="1">
    <citation type="submission" date="2022-02" db="EMBL/GenBank/DDBJ databases">
        <title>Shinella B3.7 sp. nov., isolated from Sediment (Zhairuo Island).</title>
        <authorList>
            <person name="Chen G."/>
        </authorList>
    </citation>
    <scope>NUCLEOTIDE SEQUENCE [LARGE SCALE GENOMIC DNA]</scope>
    <source>
        <strain evidence="1 2">B3.7</strain>
    </source>
</reference>
<evidence type="ECO:0000313" key="2">
    <source>
        <dbReference type="Proteomes" id="UP001201844"/>
    </source>
</evidence>
<comment type="caution">
    <text evidence="1">The sequence shown here is derived from an EMBL/GenBank/DDBJ whole genome shotgun (WGS) entry which is preliminary data.</text>
</comment>
<evidence type="ECO:0000313" key="1">
    <source>
        <dbReference type="EMBL" id="MCJ8148283.1"/>
    </source>
</evidence>
<proteinExistence type="predicted"/>
<sequence>MFKIFSRLTDMFMTPIDGSETPVWARDPLSHPDISAMDGRALGDLPFGLFRPRDVAEGCERHPA</sequence>
<organism evidence="1 2">
    <name type="scientific">Shinella sedimenti</name>
    <dbReference type="NCBI Taxonomy" id="2919913"/>
    <lineage>
        <taxon>Bacteria</taxon>
        <taxon>Pseudomonadati</taxon>
        <taxon>Pseudomonadota</taxon>
        <taxon>Alphaproteobacteria</taxon>
        <taxon>Hyphomicrobiales</taxon>
        <taxon>Rhizobiaceae</taxon>
        <taxon>Shinella</taxon>
    </lineage>
</organism>
<protein>
    <submittedName>
        <fullName evidence="1">Uncharacterized protein</fullName>
    </submittedName>
</protein>
<dbReference type="RefSeq" id="WP_241597547.1">
    <property type="nucleotide sequence ID" value="NZ_JAKVIN010000001.1"/>
</dbReference>
<dbReference type="Proteomes" id="UP001201844">
    <property type="component" value="Unassembled WGS sequence"/>
</dbReference>